<feature type="transmembrane region" description="Helical" evidence="3">
    <location>
        <begin position="144"/>
        <end position="166"/>
    </location>
</feature>
<dbReference type="PROSITE" id="PS50850">
    <property type="entry name" value="MFS"/>
    <property type="match status" value="1"/>
</dbReference>
<dbReference type="InterPro" id="IPR011701">
    <property type="entry name" value="MFS"/>
</dbReference>
<feature type="transmembrane region" description="Helical" evidence="3">
    <location>
        <begin position="89"/>
        <end position="107"/>
    </location>
</feature>
<feature type="transmembrane region" description="Helical" evidence="3">
    <location>
        <begin position="377"/>
        <end position="400"/>
    </location>
</feature>
<evidence type="ECO:0000256" key="1">
    <source>
        <dbReference type="ARBA" id="ARBA00004141"/>
    </source>
</evidence>
<feature type="transmembrane region" description="Helical" evidence="3">
    <location>
        <begin position="207"/>
        <end position="227"/>
    </location>
</feature>
<feature type="transmembrane region" description="Helical" evidence="3">
    <location>
        <begin position="343"/>
        <end position="365"/>
    </location>
</feature>
<dbReference type="Pfam" id="PF07690">
    <property type="entry name" value="MFS_1"/>
    <property type="match status" value="2"/>
</dbReference>
<name>A0A395GNL5_9EURO</name>
<reference evidence="5 6" key="1">
    <citation type="submission" date="2018-02" db="EMBL/GenBank/DDBJ databases">
        <title>The genomes of Aspergillus section Nigri reveals drivers in fungal speciation.</title>
        <authorList>
            <consortium name="DOE Joint Genome Institute"/>
            <person name="Vesth T.C."/>
            <person name="Nybo J."/>
            <person name="Theobald S."/>
            <person name="Brandl J."/>
            <person name="Frisvad J.C."/>
            <person name="Nielsen K.F."/>
            <person name="Lyhne E.K."/>
            <person name="Kogle M.E."/>
            <person name="Kuo A."/>
            <person name="Riley R."/>
            <person name="Clum A."/>
            <person name="Nolan M."/>
            <person name="Lipzen A."/>
            <person name="Salamov A."/>
            <person name="Henrissat B."/>
            <person name="Wiebenga A."/>
            <person name="De vries R.P."/>
            <person name="Grigoriev I.V."/>
            <person name="Mortensen U.H."/>
            <person name="Andersen M.R."/>
            <person name="Baker S.E."/>
        </authorList>
    </citation>
    <scope>NUCLEOTIDE SEQUENCE [LARGE SCALE GENOMIC DNA]</scope>
    <source>
        <strain evidence="5 6">CBS 121593</strain>
    </source>
</reference>
<dbReference type="GO" id="GO:0022857">
    <property type="term" value="F:transmembrane transporter activity"/>
    <property type="evidence" value="ECO:0007669"/>
    <property type="project" value="InterPro"/>
</dbReference>
<evidence type="ECO:0000313" key="6">
    <source>
        <dbReference type="Proteomes" id="UP000249402"/>
    </source>
</evidence>
<dbReference type="InterPro" id="IPR036259">
    <property type="entry name" value="MFS_trans_sf"/>
</dbReference>
<dbReference type="RefSeq" id="XP_025571302.1">
    <property type="nucleotide sequence ID" value="XM_025722289.1"/>
</dbReference>
<organism evidence="5 6">
    <name type="scientific">Aspergillus ibericus CBS 121593</name>
    <dbReference type="NCBI Taxonomy" id="1448316"/>
    <lineage>
        <taxon>Eukaryota</taxon>
        <taxon>Fungi</taxon>
        <taxon>Dikarya</taxon>
        <taxon>Ascomycota</taxon>
        <taxon>Pezizomycotina</taxon>
        <taxon>Eurotiomycetes</taxon>
        <taxon>Eurotiomycetidae</taxon>
        <taxon>Eurotiales</taxon>
        <taxon>Aspergillaceae</taxon>
        <taxon>Aspergillus</taxon>
        <taxon>Aspergillus subgen. Circumdati</taxon>
    </lineage>
</organism>
<dbReference type="OrthoDB" id="6499973at2759"/>
<dbReference type="PANTHER" id="PTHR11360">
    <property type="entry name" value="MONOCARBOXYLATE TRANSPORTER"/>
    <property type="match status" value="1"/>
</dbReference>
<evidence type="ECO:0000313" key="5">
    <source>
        <dbReference type="EMBL" id="RAK96974.1"/>
    </source>
</evidence>
<evidence type="ECO:0000259" key="4">
    <source>
        <dbReference type="PROSITE" id="PS50850"/>
    </source>
</evidence>
<keyword evidence="3" id="KW-0472">Membrane</keyword>
<sequence length="467" mass="50240">MTDPSPDDIRMLKCFIQPPNGASEDASPENAPIVTTFEDIPPNGGYGWVCTFCVFMINVHTWGVNSAWGVILNYYLSHATFPSANHLEFAIIGGLSISQCLLIGPVVTKANDTMGTTITLLTGTALIFTALFTASYATQVWHLFLTQGICFGTGMGFTYLTATAILPKWFSTKRSFSSGLAASGAGLGGLAYNLVAGRVIETLGVHTTYRILAFCALVSNLLSSLLLKDRPHSHPHPAPRTLLNHRDLTHLEIILVSIWGISTDLGYIALIYSLPNYASSIGLTLQEGSVAGALLNLGLALGRPLIGYISDAYGRITIPMTMTALCALLCLVIWIPAHSYPLLLLFALCAGMVCGTFWSTIAPVLTDVVGLSRLPSTFGLICLTLVAPSTVAEAIALSMVGRSGYLGAQVYIACMFVLGALCLGVLRSWRFYEMERKAAGEAEGVGEEFPGYFQWMRVRKLFLVGRV</sequence>
<protein>
    <submittedName>
        <fullName evidence="5">MFS general substrate transporter</fullName>
    </submittedName>
</protein>
<feature type="transmembrane region" description="Helical" evidence="3">
    <location>
        <begin position="406"/>
        <end position="426"/>
    </location>
</feature>
<evidence type="ECO:0000256" key="3">
    <source>
        <dbReference type="SAM" id="Phobius"/>
    </source>
</evidence>
<dbReference type="GO" id="GO:0016020">
    <property type="term" value="C:membrane"/>
    <property type="evidence" value="ECO:0007669"/>
    <property type="project" value="UniProtKB-SubCell"/>
</dbReference>
<dbReference type="Gene3D" id="1.20.1250.20">
    <property type="entry name" value="MFS general substrate transporter like domains"/>
    <property type="match status" value="2"/>
</dbReference>
<dbReference type="InterPro" id="IPR050327">
    <property type="entry name" value="Proton-linked_MCT"/>
</dbReference>
<feature type="transmembrane region" description="Helical" evidence="3">
    <location>
        <begin position="248"/>
        <end position="270"/>
    </location>
</feature>
<gene>
    <name evidence="5" type="ORF">BO80DRAFT_458562</name>
</gene>
<dbReference type="PANTHER" id="PTHR11360:SF315">
    <property type="entry name" value="TRANSPORTER MCH2-RELATED"/>
    <property type="match status" value="1"/>
</dbReference>
<evidence type="ECO:0000256" key="2">
    <source>
        <dbReference type="ARBA" id="ARBA00006727"/>
    </source>
</evidence>
<feature type="transmembrane region" description="Helical" evidence="3">
    <location>
        <begin position="316"/>
        <end position="337"/>
    </location>
</feature>
<comment type="subcellular location">
    <subcellularLocation>
        <location evidence="1">Membrane</location>
        <topology evidence="1">Multi-pass membrane protein</topology>
    </subcellularLocation>
</comment>
<dbReference type="EMBL" id="KZ824468">
    <property type="protein sequence ID" value="RAK96974.1"/>
    <property type="molecule type" value="Genomic_DNA"/>
</dbReference>
<feature type="transmembrane region" description="Helical" evidence="3">
    <location>
        <begin position="290"/>
        <end position="309"/>
    </location>
</feature>
<comment type="similarity">
    <text evidence="2">Belongs to the major facilitator superfamily. Monocarboxylate porter (TC 2.A.1.13) family.</text>
</comment>
<accession>A0A395GNL5</accession>
<dbReference type="Proteomes" id="UP000249402">
    <property type="component" value="Unassembled WGS sequence"/>
</dbReference>
<dbReference type="VEuPathDB" id="FungiDB:BO80DRAFT_458562"/>
<proteinExistence type="inferred from homology"/>
<dbReference type="SUPFAM" id="SSF103473">
    <property type="entry name" value="MFS general substrate transporter"/>
    <property type="match status" value="1"/>
</dbReference>
<keyword evidence="3" id="KW-1133">Transmembrane helix</keyword>
<feature type="transmembrane region" description="Helical" evidence="3">
    <location>
        <begin position="178"/>
        <end position="195"/>
    </location>
</feature>
<keyword evidence="3" id="KW-0812">Transmembrane</keyword>
<feature type="domain" description="Major facilitator superfamily (MFS) profile" evidence="4">
    <location>
        <begin position="250"/>
        <end position="467"/>
    </location>
</feature>
<dbReference type="InterPro" id="IPR020846">
    <property type="entry name" value="MFS_dom"/>
</dbReference>
<dbReference type="AlphaFoldDB" id="A0A395GNL5"/>
<keyword evidence="6" id="KW-1185">Reference proteome</keyword>
<feature type="transmembrane region" description="Helical" evidence="3">
    <location>
        <begin position="119"/>
        <end position="138"/>
    </location>
</feature>
<dbReference type="GeneID" id="37227154"/>